<name>A0A7W9SSW5_ARMRO</name>
<comment type="caution">
    <text evidence="1">The sequence shown here is derived from an EMBL/GenBank/DDBJ whole genome shotgun (WGS) entry which is preliminary data.</text>
</comment>
<gene>
    <name evidence="1" type="ORF">HNQ39_004073</name>
</gene>
<evidence type="ECO:0000313" key="2">
    <source>
        <dbReference type="Proteomes" id="UP000520814"/>
    </source>
</evidence>
<keyword evidence="2" id="KW-1185">Reference proteome</keyword>
<dbReference type="AlphaFoldDB" id="A0A7W9SSW5"/>
<reference evidence="1 2" key="1">
    <citation type="submission" date="2020-08" db="EMBL/GenBank/DDBJ databases">
        <title>Genomic Encyclopedia of Type Strains, Phase IV (KMG-IV): sequencing the most valuable type-strain genomes for metagenomic binning, comparative biology and taxonomic classification.</title>
        <authorList>
            <person name="Goeker M."/>
        </authorList>
    </citation>
    <scope>NUCLEOTIDE SEQUENCE [LARGE SCALE GENOMIC DNA]</scope>
    <source>
        <strain evidence="1 2">DSM 23562</strain>
    </source>
</reference>
<protein>
    <submittedName>
        <fullName evidence="1">Uncharacterized protein</fullName>
    </submittedName>
</protein>
<dbReference type="EMBL" id="JACHGW010000004">
    <property type="protein sequence ID" value="MBB6052252.1"/>
    <property type="molecule type" value="Genomic_DNA"/>
</dbReference>
<sequence>MDCESLKKRLDEAGCSESNYSIGCRNDDTFALEKFGDEWWVFYTERGSVSDPEFRSESEDAACAYLWEKMQHIRHDHLVGTFSDPDEAREFVAWLERQGLAHSYNPIPEPVVTPTMHRIFVHGTAVFAVRKFFPNLPIRRWKAGT</sequence>
<organism evidence="1 2">
    <name type="scientific">Armatimonas rosea</name>
    <dbReference type="NCBI Taxonomy" id="685828"/>
    <lineage>
        <taxon>Bacteria</taxon>
        <taxon>Bacillati</taxon>
        <taxon>Armatimonadota</taxon>
        <taxon>Armatimonadia</taxon>
        <taxon>Armatimonadales</taxon>
        <taxon>Armatimonadaceae</taxon>
        <taxon>Armatimonas</taxon>
    </lineage>
</organism>
<evidence type="ECO:0000313" key="1">
    <source>
        <dbReference type="EMBL" id="MBB6052252.1"/>
    </source>
</evidence>
<dbReference type="Proteomes" id="UP000520814">
    <property type="component" value="Unassembled WGS sequence"/>
</dbReference>
<accession>A0A7W9SSW5</accession>
<proteinExistence type="predicted"/>
<dbReference type="RefSeq" id="WP_184200950.1">
    <property type="nucleotide sequence ID" value="NZ_JACHGW010000004.1"/>
</dbReference>